<dbReference type="KEGG" id="cdiv:CPM_0909"/>
<evidence type="ECO:0000313" key="1">
    <source>
        <dbReference type="EMBL" id="SJK84751.1"/>
    </source>
</evidence>
<name>A0A1R4A6Z7_9ARCH</name>
<accession>A0A1R4A6Z7</accession>
<evidence type="ECO:0000313" key="2">
    <source>
        <dbReference type="Proteomes" id="UP000187822"/>
    </source>
</evidence>
<gene>
    <name evidence="1" type="ORF">CPM_0909</name>
</gene>
<proteinExistence type="predicted"/>
<reference evidence="2" key="1">
    <citation type="submission" date="2016-06" db="EMBL/GenBank/DDBJ databases">
        <authorList>
            <person name="Toshchakov V.S."/>
        </authorList>
    </citation>
    <scope>NUCLEOTIDE SEQUENCE [LARGE SCALE GENOMIC DNA]</scope>
    <source>
        <strain>PM4 (JCM 30641</strain>
        <strain evidence="2">\VKM B-2940)</strain>
    </source>
</reference>
<sequence length="62" mass="7432">MLSGGKMARLPHILHFHQGKDGMIRGYTTPKALCPFCEREWKQEGYRKVYLRYRKHLRRITA</sequence>
<protein>
    <submittedName>
        <fullName evidence="1">Uncharacterized protein</fullName>
    </submittedName>
</protein>
<keyword evidence="2" id="KW-1185">Reference proteome</keyword>
<dbReference type="AlphaFoldDB" id="A0A1R4A6Z7"/>
<organism evidence="1 2">
    <name type="scientific">Cuniculiplasma divulgatum</name>
    <dbReference type="NCBI Taxonomy" id="1673428"/>
    <lineage>
        <taxon>Archaea</taxon>
        <taxon>Methanobacteriati</taxon>
        <taxon>Thermoplasmatota</taxon>
        <taxon>Thermoplasmata</taxon>
        <taxon>Thermoplasmatales</taxon>
        <taxon>Cuniculiplasmataceae</taxon>
        <taxon>Cuniculiplasma</taxon>
    </lineage>
</organism>
<dbReference type="Proteomes" id="UP000187822">
    <property type="component" value="Chromosome I"/>
</dbReference>
<dbReference type="EMBL" id="LT719092">
    <property type="protein sequence ID" value="SJK84751.1"/>
    <property type="molecule type" value="Genomic_DNA"/>
</dbReference>